<proteinExistence type="predicted"/>
<dbReference type="eggNOG" id="ENOG5033VZ4">
    <property type="taxonomic scope" value="Bacteria"/>
</dbReference>
<dbReference type="Proteomes" id="UP000030652">
    <property type="component" value="Unassembled WGS sequence"/>
</dbReference>
<name>A0A0B0EMQ9_9BACT</name>
<sequence length="151" mass="17519">MKKKRVPDKSDLDAIRDQILDFACAKHDFKPKTDEFLQNGDWRGVFIVKFRDNPDEELLYCEAPLGEHFIRFGMDIEVDGEVWKKAYEKVLQEASVHDVAVCPVPAEGEESKRHCRLYSRAWIPNFSQRIFGLTLTNLLDCRKTVLLMLSS</sequence>
<gene>
    <name evidence="1" type="ORF">SCABRO_01843</name>
</gene>
<evidence type="ECO:0000313" key="1">
    <source>
        <dbReference type="EMBL" id="KHE92423.1"/>
    </source>
</evidence>
<organism evidence="1 2">
    <name type="scientific">Candidatus Scalindua brodae</name>
    <dbReference type="NCBI Taxonomy" id="237368"/>
    <lineage>
        <taxon>Bacteria</taxon>
        <taxon>Pseudomonadati</taxon>
        <taxon>Planctomycetota</taxon>
        <taxon>Candidatus Brocadiia</taxon>
        <taxon>Candidatus Brocadiales</taxon>
        <taxon>Candidatus Scalinduaceae</taxon>
        <taxon>Candidatus Scalindua</taxon>
    </lineage>
</organism>
<protein>
    <submittedName>
        <fullName evidence="1">Uncharacterized protein</fullName>
    </submittedName>
</protein>
<comment type="caution">
    <text evidence="1">The sequence shown here is derived from an EMBL/GenBank/DDBJ whole genome shotgun (WGS) entry which is preliminary data.</text>
</comment>
<reference evidence="1 2" key="1">
    <citation type="submission" date="2014-10" db="EMBL/GenBank/DDBJ databases">
        <title>Draft genome of anammox bacterium scalindua brodae, obtained using differential coverage binning of sequence data from two enrichment reactors.</title>
        <authorList>
            <person name="Speth D.R."/>
            <person name="Russ L."/>
            <person name="Kartal B."/>
            <person name="Op den Camp H.J."/>
            <person name="Dutilh B.E."/>
            <person name="Jetten M.S."/>
        </authorList>
    </citation>
    <scope>NUCLEOTIDE SEQUENCE [LARGE SCALE GENOMIC DNA]</scope>
    <source>
        <strain evidence="1">RU1</strain>
    </source>
</reference>
<dbReference type="AlphaFoldDB" id="A0A0B0EMQ9"/>
<dbReference type="EMBL" id="JRYO01000134">
    <property type="protein sequence ID" value="KHE92423.1"/>
    <property type="molecule type" value="Genomic_DNA"/>
</dbReference>
<evidence type="ECO:0000313" key="2">
    <source>
        <dbReference type="Proteomes" id="UP000030652"/>
    </source>
</evidence>
<accession>A0A0B0EMQ9</accession>